<evidence type="ECO:0008006" key="3">
    <source>
        <dbReference type="Google" id="ProtNLM"/>
    </source>
</evidence>
<reference evidence="1 2" key="1">
    <citation type="submission" date="2022-03" db="EMBL/GenBank/DDBJ databases">
        <title>A chromosomal length assembly of Cordylochernes scorpioides.</title>
        <authorList>
            <person name="Zeh D."/>
            <person name="Zeh J."/>
        </authorList>
    </citation>
    <scope>NUCLEOTIDE SEQUENCE [LARGE SCALE GENOMIC DNA]</scope>
    <source>
        <strain evidence="1">IN4F17</strain>
        <tissue evidence="1">Whole Body</tissue>
    </source>
</reference>
<evidence type="ECO:0000313" key="2">
    <source>
        <dbReference type="Proteomes" id="UP001235939"/>
    </source>
</evidence>
<dbReference type="InterPro" id="IPR036397">
    <property type="entry name" value="RNaseH_sf"/>
</dbReference>
<dbReference type="PANTHER" id="PTHR46060:SF1">
    <property type="entry name" value="MARINER MOS1 TRANSPOSASE-LIKE PROTEIN"/>
    <property type="match status" value="1"/>
</dbReference>
<dbReference type="InterPro" id="IPR052709">
    <property type="entry name" value="Transposase-MT_Hybrid"/>
</dbReference>
<proteinExistence type="predicted"/>
<dbReference type="Proteomes" id="UP001235939">
    <property type="component" value="Chromosome 23"/>
</dbReference>
<keyword evidence="2" id="KW-1185">Reference proteome</keyword>
<organism evidence="1 2">
    <name type="scientific">Cordylochernes scorpioides</name>
    <dbReference type="NCBI Taxonomy" id="51811"/>
    <lineage>
        <taxon>Eukaryota</taxon>
        <taxon>Metazoa</taxon>
        <taxon>Ecdysozoa</taxon>
        <taxon>Arthropoda</taxon>
        <taxon>Chelicerata</taxon>
        <taxon>Arachnida</taxon>
        <taxon>Pseudoscorpiones</taxon>
        <taxon>Cheliferoidea</taxon>
        <taxon>Chernetidae</taxon>
        <taxon>Cordylochernes</taxon>
    </lineage>
</organism>
<evidence type="ECO:0000313" key="1">
    <source>
        <dbReference type="EMBL" id="UYV83602.1"/>
    </source>
</evidence>
<dbReference type="PANTHER" id="PTHR46060">
    <property type="entry name" value="MARINER MOS1 TRANSPOSASE-LIKE PROTEIN"/>
    <property type="match status" value="1"/>
</dbReference>
<dbReference type="EMBL" id="CP092885">
    <property type="protein sequence ID" value="UYV83602.1"/>
    <property type="molecule type" value="Genomic_DNA"/>
</dbReference>
<dbReference type="Gene3D" id="3.30.420.10">
    <property type="entry name" value="Ribonuclease H-like superfamily/Ribonuclease H"/>
    <property type="match status" value="1"/>
</dbReference>
<protein>
    <recommendedName>
        <fullName evidence="3">Histone-lysine N-methyltransferase SETMAR</fullName>
    </recommendedName>
</protein>
<accession>A0ABY6LTD4</accession>
<dbReference type="InterPro" id="IPR009100">
    <property type="entry name" value="AcylCoA_DH/oxidase_NM_dom_sf"/>
</dbReference>
<gene>
    <name evidence="1" type="ORF">LAZ67_23001611</name>
</gene>
<name>A0ABY6LTD4_9ARAC</name>
<dbReference type="SUPFAM" id="SSF56645">
    <property type="entry name" value="Acyl-CoA dehydrogenase NM domain-like"/>
    <property type="match status" value="1"/>
</dbReference>
<sequence length="134" mass="15242">MLTKGVRFHHDNARPHTAHQTTALIEEFGWELVSHPPYSPDVAPSDFHFFPELKKNLGGTQFQDDDEFGRSGTNLRGLETRADYDLTTQEFVLHSPSLSSIKWWPGGCKYPPYIFLTQSLISIHISLTGSIYYS</sequence>